<dbReference type="GO" id="GO:0005524">
    <property type="term" value="F:ATP binding"/>
    <property type="evidence" value="ECO:0007669"/>
    <property type="project" value="UniProtKB-UniRule"/>
</dbReference>
<evidence type="ECO:0000313" key="10">
    <source>
        <dbReference type="EMBL" id="KRL92427.1"/>
    </source>
</evidence>
<dbReference type="EMBL" id="AZFK01000005">
    <property type="protein sequence ID" value="KRL92427.1"/>
    <property type="molecule type" value="Genomic_DNA"/>
</dbReference>
<keyword evidence="6 8" id="KW-0067">ATP-binding</keyword>
<dbReference type="RefSeq" id="WP_040469886.1">
    <property type="nucleotide sequence ID" value="NZ_AZFK01000005.1"/>
</dbReference>
<dbReference type="GO" id="GO:0015937">
    <property type="term" value="P:coenzyme A biosynthetic process"/>
    <property type="evidence" value="ECO:0007669"/>
    <property type="project" value="UniProtKB-UniRule"/>
</dbReference>
<comment type="catalytic activity">
    <reaction evidence="8">
        <text>3'-dephospho-CoA + ATP = ADP + CoA + H(+)</text>
        <dbReference type="Rhea" id="RHEA:18245"/>
        <dbReference type="ChEBI" id="CHEBI:15378"/>
        <dbReference type="ChEBI" id="CHEBI:30616"/>
        <dbReference type="ChEBI" id="CHEBI:57287"/>
        <dbReference type="ChEBI" id="CHEBI:57328"/>
        <dbReference type="ChEBI" id="CHEBI:456216"/>
        <dbReference type="EC" id="2.7.1.24"/>
    </reaction>
</comment>
<comment type="subcellular location">
    <subcellularLocation>
        <location evidence="8">Cytoplasm</location>
    </subcellularLocation>
</comment>
<dbReference type="SUPFAM" id="SSF52540">
    <property type="entry name" value="P-loop containing nucleoside triphosphate hydrolases"/>
    <property type="match status" value="1"/>
</dbReference>
<dbReference type="PROSITE" id="PS51219">
    <property type="entry name" value="DPCK"/>
    <property type="match status" value="1"/>
</dbReference>
<keyword evidence="4 8" id="KW-0547">Nucleotide-binding</keyword>
<dbReference type="InterPro" id="IPR001977">
    <property type="entry name" value="Depp_CoAkinase"/>
</dbReference>
<dbReference type="PATRIC" id="fig|1423760.3.peg.2186"/>
<dbReference type="Pfam" id="PF01121">
    <property type="entry name" value="CoaE"/>
    <property type="match status" value="1"/>
</dbReference>
<keyword evidence="2 8" id="KW-0963">Cytoplasm</keyword>
<reference evidence="10 11" key="1">
    <citation type="journal article" date="2015" name="Genome Announc.">
        <title>Expanding the biotechnology potential of lactobacilli through comparative genomics of 213 strains and associated genera.</title>
        <authorList>
            <person name="Sun Z."/>
            <person name="Harris H.M."/>
            <person name="McCann A."/>
            <person name="Guo C."/>
            <person name="Argimon S."/>
            <person name="Zhang W."/>
            <person name="Yang X."/>
            <person name="Jeffery I.B."/>
            <person name="Cooney J.C."/>
            <person name="Kagawa T.F."/>
            <person name="Liu W."/>
            <person name="Song Y."/>
            <person name="Salvetti E."/>
            <person name="Wrobel A."/>
            <person name="Rasinkangas P."/>
            <person name="Parkhill J."/>
            <person name="Rea M.C."/>
            <person name="O'Sullivan O."/>
            <person name="Ritari J."/>
            <person name="Douillard F.P."/>
            <person name="Paul Ross R."/>
            <person name="Yang R."/>
            <person name="Briner A.E."/>
            <person name="Felis G.E."/>
            <person name="de Vos W.M."/>
            <person name="Barrangou R."/>
            <person name="Klaenhammer T.R."/>
            <person name="Caufield P.W."/>
            <person name="Cui Y."/>
            <person name="Zhang H."/>
            <person name="O'Toole P.W."/>
        </authorList>
    </citation>
    <scope>NUCLEOTIDE SEQUENCE [LARGE SCALE GENOMIC DNA]</scope>
    <source>
        <strain evidence="10 11">DSM 15946</strain>
    </source>
</reference>
<dbReference type="GO" id="GO:0005737">
    <property type="term" value="C:cytoplasm"/>
    <property type="evidence" value="ECO:0007669"/>
    <property type="project" value="UniProtKB-SubCell"/>
</dbReference>
<evidence type="ECO:0000256" key="2">
    <source>
        <dbReference type="ARBA" id="ARBA00022490"/>
    </source>
</evidence>
<protein>
    <recommendedName>
        <fullName evidence="8 9">Dephospho-CoA kinase</fullName>
        <ecNumber evidence="8 9">2.7.1.24</ecNumber>
    </recommendedName>
    <alternativeName>
        <fullName evidence="8">Dephosphocoenzyme A kinase</fullName>
    </alternativeName>
</protein>
<accession>A0A0R1URC5</accession>
<keyword evidence="3 8" id="KW-0808">Transferase</keyword>
<comment type="caution">
    <text evidence="10">The sequence shown here is derived from an EMBL/GenBank/DDBJ whole genome shotgun (WGS) entry which is preliminary data.</text>
</comment>
<evidence type="ECO:0000256" key="7">
    <source>
        <dbReference type="ARBA" id="ARBA00022993"/>
    </source>
</evidence>
<dbReference type="FunFam" id="3.40.50.300:FF:000991">
    <property type="entry name" value="Dephospho-CoA kinase"/>
    <property type="match status" value="1"/>
</dbReference>
<organism evidence="10 11">
    <name type="scientific">Limosilactobacillus ingluviei DSM 15946</name>
    <dbReference type="NCBI Taxonomy" id="1423760"/>
    <lineage>
        <taxon>Bacteria</taxon>
        <taxon>Bacillati</taxon>
        <taxon>Bacillota</taxon>
        <taxon>Bacilli</taxon>
        <taxon>Lactobacillales</taxon>
        <taxon>Lactobacillaceae</taxon>
        <taxon>Limosilactobacillus</taxon>
    </lineage>
</organism>
<dbReference type="CDD" id="cd02022">
    <property type="entry name" value="DPCK"/>
    <property type="match status" value="1"/>
</dbReference>
<evidence type="ECO:0000256" key="6">
    <source>
        <dbReference type="ARBA" id="ARBA00022840"/>
    </source>
</evidence>
<proteinExistence type="inferred from homology"/>
<dbReference type="InterPro" id="IPR027417">
    <property type="entry name" value="P-loop_NTPase"/>
</dbReference>
<dbReference type="PANTHER" id="PTHR10695:SF46">
    <property type="entry name" value="BIFUNCTIONAL COENZYME A SYNTHASE-RELATED"/>
    <property type="match status" value="1"/>
</dbReference>
<comment type="function">
    <text evidence="8">Catalyzes the phosphorylation of the 3'-hydroxyl group of dephosphocoenzyme A to form coenzyme A.</text>
</comment>
<evidence type="ECO:0000256" key="8">
    <source>
        <dbReference type="HAMAP-Rule" id="MF_00376"/>
    </source>
</evidence>
<evidence type="ECO:0000313" key="11">
    <source>
        <dbReference type="Proteomes" id="UP000050816"/>
    </source>
</evidence>
<comment type="pathway">
    <text evidence="8">Cofactor biosynthesis; coenzyme A biosynthesis; CoA from (R)-pantothenate: step 5/5.</text>
</comment>
<dbReference type="GeneID" id="82933475"/>
<evidence type="ECO:0000256" key="9">
    <source>
        <dbReference type="NCBIfam" id="TIGR00152"/>
    </source>
</evidence>
<keyword evidence="5 8" id="KW-0418">Kinase</keyword>
<sequence>MTKVLGLTGGIATGKSTVSRFLHQQGAVVIDGDLVARQVVAPHQPGLARLVAAFGPTILAPDGTLKRAQLGQMVFGHPAAEAKLNGILGPLIHQEIVWQLTQARQAGVRLVILDVPLLYEGGYETLCDAVMVVQVSAATQLRRLMARNGYDETTAHQRINAQWPLAKKAARAQVVINNEGSVAQTHHQVMAWLFQWLLPVWYN</sequence>
<dbReference type="Gene3D" id="3.40.50.300">
    <property type="entry name" value="P-loop containing nucleotide triphosphate hydrolases"/>
    <property type="match status" value="1"/>
</dbReference>
<dbReference type="EC" id="2.7.1.24" evidence="8 9"/>
<dbReference type="Proteomes" id="UP000050816">
    <property type="component" value="Unassembled WGS sequence"/>
</dbReference>
<keyword evidence="7 8" id="KW-0173">Coenzyme A biosynthesis</keyword>
<comment type="similarity">
    <text evidence="1 8">Belongs to the CoaE family.</text>
</comment>
<evidence type="ECO:0000256" key="5">
    <source>
        <dbReference type="ARBA" id="ARBA00022777"/>
    </source>
</evidence>
<gene>
    <name evidence="8" type="primary">coaE</name>
    <name evidence="10" type="ORF">FC43_GL002085</name>
</gene>
<name>A0A0R1URC5_9LACO</name>
<dbReference type="UniPathway" id="UPA00241">
    <property type="reaction ID" value="UER00356"/>
</dbReference>
<evidence type="ECO:0000256" key="1">
    <source>
        <dbReference type="ARBA" id="ARBA00009018"/>
    </source>
</evidence>
<dbReference type="HAMAP" id="MF_00376">
    <property type="entry name" value="Dephospho_CoA_kinase"/>
    <property type="match status" value="1"/>
</dbReference>
<dbReference type="PANTHER" id="PTHR10695">
    <property type="entry name" value="DEPHOSPHO-COA KINASE-RELATED"/>
    <property type="match status" value="1"/>
</dbReference>
<feature type="binding site" evidence="8">
    <location>
        <begin position="12"/>
        <end position="17"/>
    </location>
    <ligand>
        <name>ATP</name>
        <dbReference type="ChEBI" id="CHEBI:30616"/>
    </ligand>
</feature>
<dbReference type="AlphaFoldDB" id="A0A0R1URC5"/>
<dbReference type="NCBIfam" id="TIGR00152">
    <property type="entry name" value="dephospho-CoA kinase"/>
    <property type="match status" value="1"/>
</dbReference>
<evidence type="ECO:0000256" key="4">
    <source>
        <dbReference type="ARBA" id="ARBA00022741"/>
    </source>
</evidence>
<dbReference type="GO" id="GO:0004140">
    <property type="term" value="F:dephospho-CoA kinase activity"/>
    <property type="evidence" value="ECO:0007669"/>
    <property type="project" value="UniProtKB-UniRule"/>
</dbReference>
<evidence type="ECO:0000256" key="3">
    <source>
        <dbReference type="ARBA" id="ARBA00022679"/>
    </source>
</evidence>